<gene>
    <name evidence="1" type="ORF">DSL64_05410</name>
</gene>
<comment type="caution">
    <text evidence="1">The sequence shown here is derived from an EMBL/GenBank/DDBJ whole genome shotgun (WGS) entry which is preliminary data.</text>
</comment>
<dbReference type="RefSeq" id="WP_115829648.1">
    <property type="nucleotide sequence ID" value="NZ_QNUL01000003.1"/>
</dbReference>
<dbReference type="OrthoDB" id="965891at2"/>
<accession>A0A3D8YFG8</accession>
<name>A0A3D8YFG8_9BACT</name>
<keyword evidence="2" id="KW-1185">Reference proteome</keyword>
<protein>
    <submittedName>
        <fullName evidence="1">DUF3606 domain-containing protein</fullName>
    </submittedName>
</protein>
<sequence>MADDTNKQDNRDRSKVSASEDYEINYIVKKMGVTVEQVREAIENVGNHRERIEGFLANKK</sequence>
<evidence type="ECO:0000313" key="2">
    <source>
        <dbReference type="Proteomes" id="UP000256373"/>
    </source>
</evidence>
<organism evidence="1 2">
    <name type="scientific">Dyadobacter luteus</name>
    <dbReference type="NCBI Taxonomy" id="2259619"/>
    <lineage>
        <taxon>Bacteria</taxon>
        <taxon>Pseudomonadati</taxon>
        <taxon>Bacteroidota</taxon>
        <taxon>Cytophagia</taxon>
        <taxon>Cytophagales</taxon>
        <taxon>Spirosomataceae</taxon>
        <taxon>Dyadobacter</taxon>
    </lineage>
</organism>
<dbReference type="AlphaFoldDB" id="A0A3D8YFG8"/>
<evidence type="ECO:0000313" key="1">
    <source>
        <dbReference type="EMBL" id="REA63060.1"/>
    </source>
</evidence>
<reference evidence="1 2" key="1">
    <citation type="submission" date="2018-07" db="EMBL/GenBank/DDBJ databases">
        <title>Dyadobacter roseus sp. nov., isolated from rose rhizosphere soil.</title>
        <authorList>
            <person name="Chen L."/>
        </authorList>
    </citation>
    <scope>NUCLEOTIDE SEQUENCE [LARGE SCALE GENOMIC DNA]</scope>
    <source>
        <strain evidence="1 2">RS19</strain>
    </source>
</reference>
<dbReference type="InterPro" id="IPR022037">
    <property type="entry name" value="DUF3606"/>
</dbReference>
<proteinExistence type="predicted"/>
<dbReference type="Pfam" id="PF12244">
    <property type="entry name" value="DUF3606"/>
    <property type="match status" value="1"/>
</dbReference>
<dbReference type="Proteomes" id="UP000256373">
    <property type="component" value="Unassembled WGS sequence"/>
</dbReference>
<dbReference type="EMBL" id="QNUL01000003">
    <property type="protein sequence ID" value="REA63060.1"/>
    <property type="molecule type" value="Genomic_DNA"/>
</dbReference>